<name>D1B8X7_THEAS</name>
<organism evidence="1 2">
    <name type="scientific">Thermanaerovibrio acidaminovorans (strain ATCC 49978 / DSM 6589 / Su883)</name>
    <name type="common">Selenomonas acidaminovorans</name>
    <dbReference type="NCBI Taxonomy" id="525903"/>
    <lineage>
        <taxon>Bacteria</taxon>
        <taxon>Thermotogati</taxon>
        <taxon>Synergistota</taxon>
        <taxon>Synergistia</taxon>
        <taxon>Synergistales</taxon>
        <taxon>Synergistaceae</taxon>
        <taxon>Thermanaerovibrio</taxon>
    </lineage>
</organism>
<evidence type="ECO:0000313" key="1">
    <source>
        <dbReference type="EMBL" id="ACZ18730.1"/>
    </source>
</evidence>
<evidence type="ECO:0000313" key="2">
    <source>
        <dbReference type="Proteomes" id="UP000002030"/>
    </source>
</evidence>
<keyword evidence="2" id="KW-1185">Reference proteome</keyword>
<dbReference type="HOGENOM" id="CLU_1383595_0_0_0"/>
<dbReference type="EnsemblBacteria" id="ACZ18730">
    <property type="protein sequence ID" value="ACZ18730"/>
    <property type="gene ID" value="Taci_0494"/>
</dbReference>
<reference evidence="1 2" key="1">
    <citation type="journal article" date="2009" name="Stand. Genomic Sci.">
        <title>Complete genome sequence of Thermanaerovibrio acidaminovorans type strain (Su883).</title>
        <authorList>
            <person name="Chovatia M."/>
            <person name="Sikorski J."/>
            <person name="Schroder M."/>
            <person name="Lapidus A."/>
            <person name="Nolan M."/>
            <person name="Tice H."/>
            <person name="Glavina Del Rio T."/>
            <person name="Copeland A."/>
            <person name="Cheng J.F."/>
            <person name="Lucas S."/>
            <person name="Chen F."/>
            <person name="Bruce D."/>
            <person name="Goodwin L."/>
            <person name="Pitluck S."/>
            <person name="Ivanova N."/>
            <person name="Mavromatis K."/>
            <person name="Ovchinnikova G."/>
            <person name="Pati A."/>
            <person name="Chen A."/>
            <person name="Palaniappan K."/>
            <person name="Land M."/>
            <person name="Hauser L."/>
            <person name="Chang Y.J."/>
            <person name="Jeffries C.D."/>
            <person name="Chain P."/>
            <person name="Saunders E."/>
            <person name="Detter J.C."/>
            <person name="Brettin T."/>
            <person name="Rohde M."/>
            <person name="Goker M."/>
            <person name="Spring S."/>
            <person name="Bristow J."/>
            <person name="Markowitz V."/>
            <person name="Hugenholtz P."/>
            <person name="Kyrpides N.C."/>
            <person name="Klenk H.P."/>
            <person name="Eisen J.A."/>
        </authorList>
    </citation>
    <scope>NUCLEOTIDE SEQUENCE [LARGE SCALE GENOMIC DNA]</scope>
    <source>
        <strain evidence="2">ATCC 49978 / DSM 6589 / Su883</strain>
    </source>
</reference>
<protein>
    <submittedName>
        <fullName evidence="1">Uncharacterized protein</fullName>
    </submittedName>
</protein>
<dbReference type="KEGG" id="tai:Taci_0494"/>
<dbReference type="EMBL" id="CP001818">
    <property type="protein sequence ID" value="ACZ18730.1"/>
    <property type="molecule type" value="Genomic_DNA"/>
</dbReference>
<dbReference type="AlphaFoldDB" id="D1B8X7"/>
<dbReference type="Proteomes" id="UP000002030">
    <property type="component" value="Chromosome"/>
</dbReference>
<sequence length="197" mass="20713">MNTLFSQSFSIQDPAALARRLHVPPSRPQVKMLSRLRFLVRWILGPVRLELPGLEGTLGLGLLATAQSQGTEVGGGLVMDLLMGGAVMEALAVPLRSLQLAADLRLGENRILIPGEDLPISAQVDLWRSLGGPSIGVGCSPEGQLTPLQSLSALAVRGCGTGAHRCGSCPLARCPYRSSRTSRGREAVISSPASPSE</sequence>
<gene>
    <name evidence="1" type="ordered locus">Taci_0494</name>
</gene>
<proteinExistence type="predicted"/>
<dbReference type="STRING" id="525903.Taci_0494"/>
<accession>D1B8X7</accession>